<dbReference type="InterPro" id="IPR008023">
    <property type="entry name" value="DUF748"/>
</dbReference>
<dbReference type="Proteomes" id="UP000184108">
    <property type="component" value="Unassembled WGS sequence"/>
</dbReference>
<reference evidence="3" key="1">
    <citation type="submission" date="2016-11" db="EMBL/GenBank/DDBJ databases">
        <authorList>
            <person name="Varghese N."/>
            <person name="Submissions S."/>
        </authorList>
    </citation>
    <scope>NUCLEOTIDE SEQUENCE [LARGE SCALE GENOMIC DNA]</scope>
    <source>
        <strain evidence="3">YR203</strain>
    </source>
</reference>
<accession>A0A1M5G7D7</accession>
<dbReference type="Pfam" id="PF05359">
    <property type="entry name" value="DUF748"/>
    <property type="match status" value="1"/>
</dbReference>
<sequence>MEKIIINKKPGKKKRIILIVAGILVILILIFPFLLNIYLKNKLPQLVNEKTPYQISLEDFDLNLFKGDISANAIHIKTKQTTDPAVTQINGDIKNLRIQNFGIWNAIFNKSYHIKNVQLIDPNVKIALGKPKEKKDSVQKKINFGVENILVTNGNISVKDKNRKDLVNGKNVNINLTEIKLSENASKLPIAFKNFKIDAHDLLITVNDFYQIYATKIDAKNKQLRISEFHLKPIESPALYNAKNVFDLKINQLSAEDFSINQDSLIIENAKFVKPQLIVTSTHKKEVKENPKEVNLKIGIRNLDFGQGSVLIQQRDKTKIASVDNFHLNLKDIVFDKKTVKEKIPFAFSTHNIEFENIYFKPDPLQAVNIRKITSDNADILIDDIEFKALGKSSAKDLFNIRSRKVEILNNTSKFAGQQLQLQLEKINVHHPEIEIISASHKKKASEKKHNATPDLLAHLGALHIIDGTFIQRKDGKQKLKVDNFNVTLNSVTTNKDILRESIPFHIKSQLITANKIDVDAGKYYRLKVDHIKNTGKQTVAANFAFLPKYSRAEFNRLIAVEEDLYTIKAKSIVITDKNSTFGSKTSIDLDHIIFDGIDCNIYHDLAPPDDIGVRYMFSKKLRDVKFPLYIKQIDIKNSKLAYEEVAEKAKIPGKLTFGDFNAAIKNVNSAKMKGKPTLVKVDSNFNFFGDAPTDIHWQFDVANKNDDYAINGTIKNLSVDNANLFVRPYLNVSLDGQIQYLKFDYKGNSNQIGGNFYFKYTDMHVNFLNKNTGKERKVLSAIANIFVKNDSKGEPNHVEVDVKRDPNKSFFNTLWQGIMEGLKKYLI</sequence>
<dbReference type="EMBL" id="FQVE01000004">
    <property type="protein sequence ID" value="SHF99687.1"/>
    <property type="molecule type" value="Genomic_DNA"/>
</dbReference>
<evidence type="ECO:0000313" key="3">
    <source>
        <dbReference type="Proteomes" id="UP000184108"/>
    </source>
</evidence>
<organism evidence="2 3">
    <name type="scientific">Chryseobacterium vrystaatense</name>
    <dbReference type="NCBI Taxonomy" id="307480"/>
    <lineage>
        <taxon>Bacteria</taxon>
        <taxon>Pseudomonadati</taxon>
        <taxon>Bacteroidota</taxon>
        <taxon>Flavobacteriia</taxon>
        <taxon>Flavobacteriales</taxon>
        <taxon>Weeksellaceae</taxon>
        <taxon>Chryseobacterium group</taxon>
        <taxon>Chryseobacterium</taxon>
    </lineage>
</organism>
<evidence type="ECO:0008006" key="4">
    <source>
        <dbReference type="Google" id="ProtNLM"/>
    </source>
</evidence>
<keyword evidence="1" id="KW-1133">Transmembrane helix</keyword>
<keyword evidence="1" id="KW-0472">Membrane</keyword>
<gene>
    <name evidence="2" type="ORF">SAMN02787073_3260</name>
</gene>
<dbReference type="AlphaFoldDB" id="A0A1M5G7D7"/>
<proteinExistence type="predicted"/>
<name>A0A1M5G7D7_9FLAO</name>
<evidence type="ECO:0000256" key="1">
    <source>
        <dbReference type="SAM" id="Phobius"/>
    </source>
</evidence>
<protein>
    <recommendedName>
        <fullName evidence="4">AsmA-like C-terminal region</fullName>
    </recommendedName>
</protein>
<feature type="transmembrane region" description="Helical" evidence="1">
    <location>
        <begin position="16"/>
        <end position="39"/>
    </location>
</feature>
<dbReference type="RefSeq" id="WP_073174534.1">
    <property type="nucleotide sequence ID" value="NZ_FQVE01000004.1"/>
</dbReference>
<keyword evidence="1" id="KW-0812">Transmembrane</keyword>
<evidence type="ECO:0000313" key="2">
    <source>
        <dbReference type="EMBL" id="SHF99687.1"/>
    </source>
</evidence>